<organism evidence="1 2">
    <name type="scientific">Azotobacter vinelandii (strain DJ / ATCC BAA-1303)</name>
    <dbReference type="NCBI Taxonomy" id="322710"/>
    <lineage>
        <taxon>Bacteria</taxon>
        <taxon>Pseudomonadati</taxon>
        <taxon>Pseudomonadota</taxon>
        <taxon>Gammaproteobacteria</taxon>
        <taxon>Pseudomonadales</taxon>
        <taxon>Pseudomonadaceae</taxon>
        <taxon>Azotobacter</taxon>
    </lineage>
</organism>
<dbReference type="KEGG" id="avn:Avin_17470"/>
<dbReference type="AlphaFoldDB" id="C1DSK5"/>
<protein>
    <submittedName>
        <fullName evidence="1">Uncharacterized protein</fullName>
    </submittedName>
</protein>
<name>C1DSK5_AZOVD</name>
<evidence type="ECO:0000313" key="2">
    <source>
        <dbReference type="Proteomes" id="UP000002424"/>
    </source>
</evidence>
<dbReference type="EMBL" id="CP001157">
    <property type="protein sequence ID" value="ACO77960.1"/>
    <property type="molecule type" value="Genomic_DNA"/>
</dbReference>
<dbReference type="EnsemblBacteria" id="ACO77960">
    <property type="protein sequence ID" value="ACO77960"/>
    <property type="gene ID" value="Avin_17470"/>
</dbReference>
<gene>
    <name evidence="1" type="ordered locus">Avin_17470</name>
</gene>
<dbReference type="Proteomes" id="UP000002424">
    <property type="component" value="Chromosome"/>
</dbReference>
<evidence type="ECO:0000313" key="1">
    <source>
        <dbReference type="EMBL" id="ACO77960.1"/>
    </source>
</evidence>
<dbReference type="HOGENOM" id="CLU_3229030_0_0_6"/>
<sequence>MPGIAAFIWRGPGWMAGEPDASSPPRFADMLRRALQRLRESGA</sequence>
<proteinExistence type="predicted"/>
<dbReference type="STRING" id="322710.Avin_17470"/>
<keyword evidence="2" id="KW-1185">Reference proteome</keyword>
<accession>C1DSK5</accession>
<reference evidence="1 2" key="1">
    <citation type="journal article" date="2009" name="J. Bacteriol.">
        <title>Genome sequence of Azotobacter vinelandii, an obligate aerobe specialized to support diverse anaerobic metabolic processes.</title>
        <authorList>
            <person name="Setubal J.C."/>
            <person name="dos Santos P."/>
            <person name="Goldman B.S."/>
            <person name="Ertesvag H."/>
            <person name="Espin G."/>
            <person name="Rubio L.M."/>
            <person name="Valla S."/>
            <person name="Almeida N.F."/>
            <person name="Balasubramanian D."/>
            <person name="Cromes L."/>
            <person name="Curatti L."/>
            <person name="Du Z."/>
            <person name="Godsy E."/>
            <person name="Goodner B."/>
            <person name="Hellner-Burris K."/>
            <person name="Hernandez J.A."/>
            <person name="Houmiel K."/>
            <person name="Imperial J."/>
            <person name="Kennedy C."/>
            <person name="Larson T.J."/>
            <person name="Latreille P."/>
            <person name="Ligon L.S."/>
            <person name="Lu J."/>
            <person name="Maerk M."/>
            <person name="Miller N.M."/>
            <person name="Norton S."/>
            <person name="O'Carroll I.P."/>
            <person name="Paulsen I."/>
            <person name="Raulfs E.C."/>
            <person name="Roemer R."/>
            <person name="Rosser J."/>
            <person name="Segura D."/>
            <person name="Slater S."/>
            <person name="Stricklin S.L."/>
            <person name="Studholme D.J."/>
            <person name="Sun J."/>
            <person name="Viana C.J."/>
            <person name="Wallin E."/>
            <person name="Wang B."/>
            <person name="Wheeler C."/>
            <person name="Zhu H."/>
            <person name="Dean D.R."/>
            <person name="Dixon R."/>
            <person name="Wood D."/>
        </authorList>
    </citation>
    <scope>NUCLEOTIDE SEQUENCE [LARGE SCALE GENOMIC DNA]</scope>
    <source>
        <strain evidence="2">DJ / ATCC BAA-1303</strain>
    </source>
</reference>